<accession>A0AA40EX04</accession>
<name>A0AA40EX04_9PEZI</name>
<dbReference type="EMBL" id="JAUKUD010000004">
    <property type="protein sequence ID" value="KAK0747108.1"/>
    <property type="molecule type" value="Genomic_DNA"/>
</dbReference>
<evidence type="ECO:0000313" key="3">
    <source>
        <dbReference type="Proteomes" id="UP001172155"/>
    </source>
</evidence>
<comment type="caution">
    <text evidence="2">The sequence shown here is derived from an EMBL/GenBank/DDBJ whole genome shotgun (WGS) entry which is preliminary data.</text>
</comment>
<sequence length="424" mass="46228">MSSSSGKKKETVLETKTSPSPFGSATVKLFLKSSTLRVHKAFLADKPQLYGTGSGGVSGEIDSTQVLLKETSLEVGHVLVMWLYSGTYQLLPRDAEATPREALKTALEVYVLALKYDLSGLESLARDQVTRHGDEVGIYTTINVVLEVYPLKSKGDEWLNEFLSTRTKEALKNDPTSAVMPKDAGEQEETTLIAKTIVRSVLDAYREKSEELVAREAVLEEATRALAAQQLSFDNVVRESANAPPAETSAPPRQESSIPGPSEESNYELAPEEVPEVFAMAVVEELSLPRQAPGSPENDWVMTSPRAAELEPEDLAVSSKKSKKDKKGKKNKTAEPEPEPQPEPEPEPPSAPEPEPAVSKKDKKKKKKGSIWDDLVEERAGDSKGLGESGAVADLVVEDHPDPWATWGLTRKPSKGDGKRPVLY</sequence>
<evidence type="ECO:0000313" key="2">
    <source>
        <dbReference type="EMBL" id="KAK0747108.1"/>
    </source>
</evidence>
<gene>
    <name evidence="2" type="ORF">B0T18DRAFT_165284</name>
</gene>
<evidence type="ECO:0000256" key="1">
    <source>
        <dbReference type="SAM" id="MobiDB-lite"/>
    </source>
</evidence>
<feature type="compositionally biased region" description="Acidic residues" evidence="1">
    <location>
        <begin position="336"/>
        <end position="346"/>
    </location>
</feature>
<proteinExistence type="predicted"/>
<feature type="compositionally biased region" description="Basic residues" evidence="1">
    <location>
        <begin position="320"/>
        <end position="331"/>
    </location>
</feature>
<dbReference type="Proteomes" id="UP001172155">
    <property type="component" value="Unassembled WGS sequence"/>
</dbReference>
<dbReference type="AlphaFoldDB" id="A0AA40EX04"/>
<dbReference type="Gene3D" id="3.30.710.10">
    <property type="entry name" value="Potassium Channel Kv1.1, Chain A"/>
    <property type="match status" value="1"/>
</dbReference>
<protein>
    <recommendedName>
        <fullName evidence="4">BTB domain-containing protein</fullName>
    </recommendedName>
</protein>
<feature type="region of interest" description="Disordered" evidence="1">
    <location>
        <begin position="239"/>
        <end position="269"/>
    </location>
</feature>
<dbReference type="PANTHER" id="PTHR37538:SF4">
    <property type="entry name" value="PITSLRE SERINE_THREONINE-PROTEIN KINASE CDC2L1"/>
    <property type="match status" value="1"/>
</dbReference>
<reference evidence="2" key="1">
    <citation type="submission" date="2023-06" db="EMBL/GenBank/DDBJ databases">
        <title>Genome-scale phylogeny and comparative genomics of the fungal order Sordariales.</title>
        <authorList>
            <consortium name="Lawrence Berkeley National Laboratory"/>
            <person name="Hensen N."/>
            <person name="Bonometti L."/>
            <person name="Westerberg I."/>
            <person name="Brannstrom I.O."/>
            <person name="Guillou S."/>
            <person name="Cros-Aarteil S."/>
            <person name="Calhoun S."/>
            <person name="Haridas S."/>
            <person name="Kuo A."/>
            <person name="Mondo S."/>
            <person name="Pangilinan J."/>
            <person name="Riley R."/>
            <person name="LaButti K."/>
            <person name="Andreopoulos B."/>
            <person name="Lipzen A."/>
            <person name="Chen C."/>
            <person name="Yanf M."/>
            <person name="Daum C."/>
            <person name="Ng V."/>
            <person name="Clum A."/>
            <person name="Steindorff A."/>
            <person name="Ohm R."/>
            <person name="Martin F."/>
            <person name="Silar P."/>
            <person name="Natvig D."/>
            <person name="Lalanne C."/>
            <person name="Gautier V."/>
            <person name="Ament-velasquez S.L."/>
            <person name="Kruys A."/>
            <person name="Hutchinson M.I."/>
            <person name="Powell A.J."/>
            <person name="Barry K."/>
            <person name="Miller A.N."/>
            <person name="Grigoriev I.V."/>
            <person name="Debuchy R."/>
            <person name="Gladieux P."/>
            <person name="Thoren M.H."/>
            <person name="Johannesson H."/>
        </authorList>
    </citation>
    <scope>NUCLEOTIDE SEQUENCE</scope>
    <source>
        <strain evidence="2">SMH3187-1</strain>
    </source>
</reference>
<keyword evidence="3" id="KW-1185">Reference proteome</keyword>
<feature type="region of interest" description="Disordered" evidence="1">
    <location>
        <begin position="289"/>
        <end position="424"/>
    </location>
</feature>
<dbReference type="PANTHER" id="PTHR37538">
    <property type="entry name" value="BTB DOMAIN-CONTAINING PROTEIN"/>
    <property type="match status" value="1"/>
</dbReference>
<feature type="compositionally biased region" description="Basic and acidic residues" evidence="1">
    <location>
        <begin position="414"/>
        <end position="424"/>
    </location>
</feature>
<organism evidence="2 3">
    <name type="scientific">Schizothecium vesticola</name>
    <dbReference type="NCBI Taxonomy" id="314040"/>
    <lineage>
        <taxon>Eukaryota</taxon>
        <taxon>Fungi</taxon>
        <taxon>Dikarya</taxon>
        <taxon>Ascomycota</taxon>
        <taxon>Pezizomycotina</taxon>
        <taxon>Sordariomycetes</taxon>
        <taxon>Sordariomycetidae</taxon>
        <taxon>Sordariales</taxon>
        <taxon>Schizotheciaceae</taxon>
        <taxon>Schizothecium</taxon>
    </lineage>
</organism>
<dbReference type="InterPro" id="IPR011333">
    <property type="entry name" value="SKP1/BTB/POZ_sf"/>
</dbReference>
<evidence type="ECO:0008006" key="4">
    <source>
        <dbReference type="Google" id="ProtNLM"/>
    </source>
</evidence>